<name>A0ACC1TFL5_9APHY</name>
<sequence length="1274" mass="138694">MPVDSSQTPASLELQPLHSHHDAKHDKEVPQRANQTTNSNKEGSEVKQRPSSTRAPSSKKQQLPPTVQPHMKKMSISRKTSKPIINWFQRKLAGTVRARRASDGDALRSQKLNGTRSPNIKEKGRRSSVPAVPPLPGSQTPRKSSKASKPRSNAASAAAKRNTISLDGTDDYSSMNEARTIDSSEDYRSSLARDSTWSPTSMREADEDASVRPLPPSSPPSPSPSHSSSSYLSDPRTFASMAASTKPTTLLSVDLTGGMAHIAQAPPTPTTLSHRLSPHVRTHSGGTSAGGSITFSALPPTGNSSRPSSTAHLSRGTSSHHGVNAPQHTTHHPRNNPRPSSPPLDDASVLTLASSAFGIPGARIGVNALIGRASLADDSISHFSGTAGLGDSTSHFPLGELDGDDDRLMEGDRDGDVDASVRALRPRSSRRGSWASEASGWSAQLSTGPGQPGTPSMLRDRSLGTAGSYRTGWRSVDVLNDEEDLSREKQGECEETSQSIGSAGDDPSTPPAEVRAASPQGTTSSIQTAGETNGVSTPGKDKCQETPKVVSRPLDEEPPALPTLHTITALAGQDGRDTLRVARDHDRHSIATSTDIFVSALNGLYLTFDSADELRTSPAFLLYDASHFFVTWKLVHLEAAIRASVSLIYHFHNLIIRIQTFLYIVFAIACHVDTRPKFVRVKARACDRAAWRRTAVHVLRFHHLRGHVSLLMFLEEPESVGMESPAGIEAAYGAASWIGTSLRTYFTDIFAPGWEFSSTVYRSVEMRFGLASLGTVAALGAISNAQCPDYTTFSQSPQGNPSSGPLALPYMRPAPACRTFNSTSVELYAFQKVISDMKARLKDPDIARLFENTFPNTLDTTVKYFNATENLAFIITGDINAQWLRDTANQFAHYHSILGQDEELATLVKAIINNESRYVSQFPYCGAFQPPPESGLPPTHNDYADDVIVNPPVNNQTVFECKYELDSLCGFLKLSRSYYQATNDASFMNDEWHAAVEQIFRVIEEQSQATFDANFNLVSYYNWTGGPGSLSPPVNNAGNGEPKAYTGLVGTHHRPSDDLCTYAFLTSANAMLTVELGNLADILDSAKQAKNVSQLARQYKTTIENAIWNSTLVDNVFAYETNGFGGRYVMDDANVPSLLSLPYLGFLNISHPAYVKTREILLSRQNPYYAAGKTFRGIGGPHVDAWNPWPMSQLSAIFGTDDDDEILTSLYLIANNTNGLGLIHESIDIYDTTSYTRQWFAWANSYFAEMLLDLASRKPHLIFHDGQPYVPGQS</sequence>
<comment type="caution">
    <text evidence="1">The sequence shown here is derived from an EMBL/GenBank/DDBJ whole genome shotgun (WGS) entry which is preliminary data.</text>
</comment>
<proteinExistence type="predicted"/>
<evidence type="ECO:0000313" key="2">
    <source>
        <dbReference type="Proteomes" id="UP001148662"/>
    </source>
</evidence>
<accession>A0ACC1TFL5</accession>
<organism evidence="1 2">
    <name type="scientific">Phlebia brevispora</name>
    <dbReference type="NCBI Taxonomy" id="194682"/>
    <lineage>
        <taxon>Eukaryota</taxon>
        <taxon>Fungi</taxon>
        <taxon>Dikarya</taxon>
        <taxon>Basidiomycota</taxon>
        <taxon>Agaricomycotina</taxon>
        <taxon>Agaricomycetes</taxon>
        <taxon>Polyporales</taxon>
        <taxon>Meruliaceae</taxon>
        <taxon>Phlebia</taxon>
    </lineage>
</organism>
<dbReference type="EMBL" id="JANHOG010000007">
    <property type="protein sequence ID" value="KAJ3559832.1"/>
    <property type="molecule type" value="Genomic_DNA"/>
</dbReference>
<dbReference type="Proteomes" id="UP001148662">
    <property type="component" value="Unassembled WGS sequence"/>
</dbReference>
<evidence type="ECO:0000313" key="1">
    <source>
        <dbReference type="EMBL" id="KAJ3559832.1"/>
    </source>
</evidence>
<reference evidence="1" key="1">
    <citation type="submission" date="2022-07" db="EMBL/GenBank/DDBJ databases">
        <title>Genome Sequence of Phlebia brevispora.</title>
        <authorList>
            <person name="Buettner E."/>
        </authorList>
    </citation>
    <scope>NUCLEOTIDE SEQUENCE</scope>
    <source>
        <strain evidence="1">MPL23</strain>
    </source>
</reference>
<gene>
    <name evidence="1" type="ORF">NM688_g106</name>
</gene>
<protein>
    <submittedName>
        <fullName evidence="1">Uncharacterized protein</fullName>
    </submittedName>
</protein>
<keyword evidence="2" id="KW-1185">Reference proteome</keyword>